<gene>
    <name evidence="5" type="ORF">SAMN05421810_102824</name>
</gene>
<dbReference type="Pfam" id="PF11887">
    <property type="entry name" value="Mce4_CUP1"/>
    <property type="match status" value="1"/>
</dbReference>
<dbReference type="InterPro" id="IPR024516">
    <property type="entry name" value="Mce_C"/>
</dbReference>
<dbReference type="OrthoDB" id="3460188at2"/>
<feature type="transmembrane region" description="Helical" evidence="2">
    <location>
        <begin position="12"/>
        <end position="33"/>
    </location>
</feature>
<accession>A0A1I5R031</accession>
<keyword evidence="2" id="KW-1133">Transmembrane helix</keyword>
<feature type="region of interest" description="Disordered" evidence="1">
    <location>
        <begin position="327"/>
        <end position="346"/>
    </location>
</feature>
<evidence type="ECO:0000256" key="2">
    <source>
        <dbReference type="SAM" id="Phobius"/>
    </source>
</evidence>
<protein>
    <submittedName>
        <fullName evidence="5">Virulence factor Mce family protein</fullName>
    </submittedName>
</protein>
<evidence type="ECO:0000313" key="6">
    <source>
        <dbReference type="Proteomes" id="UP000198727"/>
    </source>
</evidence>
<feature type="domain" description="Mce/MlaD" evidence="3">
    <location>
        <begin position="41"/>
        <end position="116"/>
    </location>
</feature>
<dbReference type="NCBIfam" id="TIGR00996">
    <property type="entry name" value="Mtu_fam_mce"/>
    <property type="match status" value="1"/>
</dbReference>
<name>A0A1I5R031_9PSEU</name>
<evidence type="ECO:0000256" key="1">
    <source>
        <dbReference type="SAM" id="MobiDB-lite"/>
    </source>
</evidence>
<organism evidence="5 6">
    <name type="scientific">Amycolatopsis arida</name>
    <dbReference type="NCBI Taxonomy" id="587909"/>
    <lineage>
        <taxon>Bacteria</taxon>
        <taxon>Bacillati</taxon>
        <taxon>Actinomycetota</taxon>
        <taxon>Actinomycetes</taxon>
        <taxon>Pseudonocardiales</taxon>
        <taxon>Pseudonocardiaceae</taxon>
        <taxon>Amycolatopsis</taxon>
    </lineage>
</organism>
<reference evidence="6" key="1">
    <citation type="submission" date="2016-10" db="EMBL/GenBank/DDBJ databases">
        <authorList>
            <person name="Varghese N."/>
            <person name="Submissions S."/>
        </authorList>
    </citation>
    <scope>NUCLEOTIDE SEQUENCE [LARGE SCALE GENOMIC DNA]</scope>
    <source>
        <strain evidence="6">CGMCC 4.5579</strain>
    </source>
</reference>
<dbReference type="InterPro" id="IPR052336">
    <property type="entry name" value="MlaD_Phospholipid_Transporter"/>
</dbReference>
<dbReference type="PANTHER" id="PTHR33371:SF19">
    <property type="entry name" value="MCE-FAMILY PROTEIN MCE4A"/>
    <property type="match status" value="1"/>
</dbReference>
<keyword evidence="6" id="KW-1185">Reference proteome</keyword>
<keyword evidence="2" id="KW-0812">Transmembrane</keyword>
<evidence type="ECO:0000259" key="4">
    <source>
        <dbReference type="Pfam" id="PF11887"/>
    </source>
</evidence>
<dbReference type="InterPro" id="IPR003399">
    <property type="entry name" value="Mce/MlaD"/>
</dbReference>
<evidence type="ECO:0000259" key="3">
    <source>
        <dbReference type="Pfam" id="PF02470"/>
    </source>
</evidence>
<dbReference type="AlphaFoldDB" id="A0A1I5R031"/>
<feature type="domain" description="Mammalian cell entry C-terminal" evidence="4">
    <location>
        <begin position="123"/>
        <end position="345"/>
    </location>
</feature>
<keyword evidence="2" id="KW-0472">Membrane</keyword>
<dbReference type="InterPro" id="IPR005693">
    <property type="entry name" value="Mce"/>
</dbReference>
<dbReference type="Proteomes" id="UP000198727">
    <property type="component" value="Unassembled WGS sequence"/>
</dbReference>
<dbReference type="GO" id="GO:0005576">
    <property type="term" value="C:extracellular region"/>
    <property type="evidence" value="ECO:0007669"/>
    <property type="project" value="TreeGrafter"/>
</dbReference>
<dbReference type="GO" id="GO:0051701">
    <property type="term" value="P:biological process involved in interaction with host"/>
    <property type="evidence" value="ECO:0007669"/>
    <property type="project" value="TreeGrafter"/>
</dbReference>
<dbReference type="PANTHER" id="PTHR33371">
    <property type="entry name" value="INTERMEMBRANE PHOSPHOLIPID TRANSPORT SYSTEM BINDING PROTEIN MLAD-RELATED"/>
    <property type="match status" value="1"/>
</dbReference>
<dbReference type="EMBL" id="FOWW01000002">
    <property type="protein sequence ID" value="SFP51859.1"/>
    <property type="molecule type" value="Genomic_DNA"/>
</dbReference>
<proteinExistence type="predicted"/>
<dbReference type="RefSeq" id="WP_092529505.1">
    <property type="nucleotide sequence ID" value="NZ_FOWW01000002.1"/>
</dbReference>
<feature type="compositionally biased region" description="Basic and acidic residues" evidence="1">
    <location>
        <begin position="327"/>
        <end position="338"/>
    </location>
</feature>
<dbReference type="STRING" id="587909.SAMN05421810_102824"/>
<dbReference type="Pfam" id="PF02470">
    <property type="entry name" value="MlaD"/>
    <property type="match status" value="1"/>
</dbReference>
<evidence type="ECO:0000313" key="5">
    <source>
        <dbReference type="EMBL" id="SFP51859.1"/>
    </source>
</evidence>
<sequence>MTGARGRRLGHQLAGVAFGLIIVLLCWLAIAVYEKKFTTVVPVTLQASHAGNQLEANADVKVRGLRVGEVRAVRSTGSGAEIELALDPAHVHLLPANVSARLLPKSLFGQRYIDLVLPEHPAPRPLAAGDVIGQDRSSTSIELERVLDDLLPLLQAVQPEKLAATLGALAQALDGRGEQIGDTVVRLDTLLAEVNPQLPQVRADISLLADVAGTYTTAAPDILRALADLTVPSTTLAERSGDLTALIGSVNAASAQLSDFLHGNRENFVALSAASRTTLELLAEYAPEFPCLFRAVDEFRPRMDRAFGKGTGEPGLHVSISIEPKRDKYVPGRDDPKPYHAGGGPRCYPVPGSAGQERLITELTALASGTTPAEVAPWGGLLLGPLLRGTEVTLR</sequence>